<feature type="repeat" description="TPR" evidence="3">
    <location>
        <begin position="764"/>
        <end position="797"/>
    </location>
</feature>
<accession>A0A1V9FY70</accession>
<feature type="repeat" description="TPR" evidence="3">
    <location>
        <begin position="508"/>
        <end position="541"/>
    </location>
</feature>
<dbReference type="SUPFAM" id="SSF48452">
    <property type="entry name" value="TPR-like"/>
    <property type="match status" value="4"/>
</dbReference>
<dbReference type="Pfam" id="PF12895">
    <property type="entry name" value="ANAPC3"/>
    <property type="match status" value="1"/>
</dbReference>
<dbReference type="InterPro" id="IPR051012">
    <property type="entry name" value="CellSynth/LPSAsmb/PSIAsmb"/>
</dbReference>
<dbReference type="STRING" id="1703345.A3860_25395"/>
<dbReference type="AlphaFoldDB" id="A0A1V9FY70"/>
<gene>
    <name evidence="5" type="ORF">A3860_25395</name>
</gene>
<sequence>MKQTTAFITLLGLFHFSYAQQTRVITDPQATFKQAKEFYQRDQYSLAYPLLKDLQLQQNNADRSNQAINYQEVKYYTIVCALKQNEEGAVLKARKFIEVEDNSARVQMMSFHLAEYFFRKDDLAQAASLYETTKIGNLSNREVADLKFHLGYVYFTLKQFDKAKPMFDAIRQMKDDPNYADANYYYGFICFYEKRYKEALDAFTVVEDHPNYGKVVPFYIAGIYYSLGQKDKALEYAEAKLKRGNLYYDVAMRQMVGHAYFEKKQFSKALPYLETYVSKADSVKREDIYELSYCYYDSKNWNKAIEGFKQIGGKEDSLAQNAMYLLGDAYLRTGQKANARNAFLMCARNSSNQQQQEVSQFNYAKLSYELGYQDVALSELQEFLNKYPQSEYNNEAKELLVNMLASTNNYKDALALIESVKNPSSNARKLYPVVLYGRATELINDGMLVSANDLLTKAESDANNTSVLPMIQFWKGEISYRLNKLDEAIRYYFEYLKRPISYIEINPSNAYYNLGYCFLKRENYNQALGFFEKVVTNPKIDANPLEQDAYVRSADCYYMNRDFKKALAMYDKVISYSWAAGDYATFQKAMINGVSNEKEKINLLASIGRRYPQSNLSADANMEIAMTYIAGEQFREALPYLKNVISDPVSSLKPKAYLKMGIANYNLNNDNEALKQYTTVLQQFPNSPEADAALENARIIYVEQGKTSEYVAFARSMGKEITTNQEDELMYQQAEVQFNNGNFPAAAKKFEEYLSRFADGKFVLEALYYKSEIYYNQKDWAKAAEGYEKLSDLVPNKFGEKALLNAARLNFFELKNYEKSEKYFTKLKDFASSQENKLEAMRGLLRSQFQLQKWTDAVTNAKDLLSQKGIGSDDKVIANMAIAKSFQTSNQCDQAISYYRQVVSLNKSAYGAEARYEIAHCFFVQDRMNDAEKAAFEVVNKSGSYETWVTKAYLLLGDVYLKEKDYFNAKATFQSIVDNAKLEDLRQEADRKLKQTQEEERKNSKVGG</sequence>
<dbReference type="Pfam" id="PF13174">
    <property type="entry name" value="TPR_6"/>
    <property type="match status" value="4"/>
</dbReference>
<dbReference type="Gene3D" id="1.25.40.10">
    <property type="entry name" value="Tetratricopeptide repeat domain"/>
    <property type="match status" value="7"/>
</dbReference>
<organism evidence="5 6">
    <name type="scientific">Niastella vici</name>
    <dbReference type="NCBI Taxonomy" id="1703345"/>
    <lineage>
        <taxon>Bacteria</taxon>
        <taxon>Pseudomonadati</taxon>
        <taxon>Bacteroidota</taxon>
        <taxon>Chitinophagia</taxon>
        <taxon>Chitinophagales</taxon>
        <taxon>Chitinophagaceae</taxon>
        <taxon>Niastella</taxon>
    </lineage>
</organism>
<dbReference type="EMBL" id="LVYD01000046">
    <property type="protein sequence ID" value="OQP63341.1"/>
    <property type="molecule type" value="Genomic_DNA"/>
</dbReference>
<dbReference type="PANTHER" id="PTHR45586">
    <property type="entry name" value="TPR REPEAT-CONTAINING PROTEIN PA4667"/>
    <property type="match status" value="1"/>
</dbReference>
<dbReference type="Proteomes" id="UP000192796">
    <property type="component" value="Unassembled WGS sequence"/>
</dbReference>
<keyword evidence="2 3" id="KW-0802">TPR repeat</keyword>
<dbReference type="PROSITE" id="PS50005">
    <property type="entry name" value="TPR"/>
    <property type="match status" value="3"/>
</dbReference>
<reference evidence="5 6" key="1">
    <citation type="submission" date="2016-03" db="EMBL/GenBank/DDBJ databases">
        <title>Niastella vici sp. nov., isolated from farmland soil.</title>
        <authorList>
            <person name="Chen L."/>
            <person name="Wang D."/>
            <person name="Yang S."/>
            <person name="Wang G."/>
        </authorList>
    </citation>
    <scope>NUCLEOTIDE SEQUENCE [LARGE SCALE GENOMIC DNA]</scope>
    <source>
        <strain evidence="5 6">DJ57</strain>
    </source>
</reference>
<dbReference type="SUPFAM" id="SSF81901">
    <property type="entry name" value="HCP-like"/>
    <property type="match status" value="1"/>
</dbReference>
<keyword evidence="6" id="KW-1185">Reference proteome</keyword>
<feature type="repeat" description="TPR" evidence="3">
    <location>
        <begin position="654"/>
        <end position="687"/>
    </location>
</feature>
<dbReference type="InterPro" id="IPR019734">
    <property type="entry name" value="TPR_rpt"/>
</dbReference>
<dbReference type="OrthoDB" id="9814448at2"/>
<evidence type="ECO:0000256" key="3">
    <source>
        <dbReference type="PROSITE-ProRule" id="PRU00339"/>
    </source>
</evidence>
<dbReference type="PANTHER" id="PTHR45586:SF1">
    <property type="entry name" value="LIPOPOLYSACCHARIDE ASSEMBLY PROTEIN B"/>
    <property type="match status" value="1"/>
</dbReference>
<evidence type="ECO:0000313" key="6">
    <source>
        <dbReference type="Proteomes" id="UP000192796"/>
    </source>
</evidence>
<dbReference type="RefSeq" id="WP_081148063.1">
    <property type="nucleotide sequence ID" value="NZ_LVYD01000046.1"/>
</dbReference>
<dbReference type="SMART" id="SM00028">
    <property type="entry name" value="TPR"/>
    <property type="match status" value="12"/>
</dbReference>
<evidence type="ECO:0000256" key="2">
    <source>
        <dbReference type="ARBA" id="ARBA00022803"/>
    </source>
</evidence>
<evidence type="ECO:0000313" key="5">
    <source>
        <dbReference type="EMBL" id="OQP63341.1"/>
    </source>
</evidence>
<evidence type="ECO:0000256" key="1">
    <source>
        <dbReference type="ARBA" id="ARBA00022737"/>
    </source>
</evidence>
<dbReference type="InterPro" id="IPR011990">
    <property type="entry name" value="TPR-like_helical_dom_sf"/>
</dbReference>
<protein>
    <submittedName>
        <fullName evidence="5">Uncharacterized protein</fullName>
    </submittedName>
</protein>
<comment type="caution">
    <text evidence="5">The sequence shown here is derived from an EMBL/GenBank/DDBJ whole genome shotgun (WGS) entry which is preliminary data.</text>
</comment>
<feature type="region of interest" description="Disordered" evidence="4">
    <location>
        <begin position="988"/>
        <end position="1008"/>
    </location>
</feature>
<keyword evidence="1" id="KW-0677">Repeat</keyword>
<evidence type="ECO:0000256" key="4">
    <source>
        <dbReference type="SAM" id="MobiDB-lite"/>
    </source>
</evidence>
<dbReference type="Pfam" id="PF13432">
    <property type="entry name" value="TPR_16"/>
    <property type="match status" value="3"/>
</dbReference>
<name>A0A1V9FY70_9BACT</name>
<proteinExistence type="predicted"/>